<organism evidence="3 4">
    <name type="scientific">Pedobacter punctiformis</name>
    <dbReference type="NCBI Taxonomy" id="3004097"/>
    <lineage>
        <taxon>Bacteria</taxon>
        <taxon>Pseudomonadati</taxon>
        <taxon>Bacteroidota</taxon>
        <taxon>Sphingobacteriia</taxon>
        <taxon>Sphingobacteriales</taxon>
        <taxon>Sphingobacteriaceae</taxon>
        <taxon>Pedobacter</taxon>
    </lineage>
</organism>
<keyword evidence="1" id="KW-0732">Signal</keyword>
<dbReference type="EMBL" id="JAPWGM010000007">
    <property type="protein sequence ID" value="MCZ4245744.1"/>
    <property type="molecule type" value="Genomic_DNA"/>
</dbReference>
<proteinExistence type="predicted"/>
<feature type="chain" id="PRO_5045917470" evidence="1">
    <location>
        <begin position="20"/>
        <end position="469"/>
    </location>
</feature>
<gene>
    <name evidence="3" type="ORF">O0955_17170</name>
</gene>
<sequence>MKKFLLALILLVSVNKLHAQQYSLFGTKTMFDAFENPSQKSFTLDSSRKFSSNFFLPYFGVNGANRGPAEYVVRKYTQEGINDTKSLDIGTGEMNNFYENSNVYIATFRLFKSYKYQKEMGFAWQIRSDSHIDYTNETLAIFDSYVRFPANTLLTDIFNTSGYQQTYHQFSFTYRENYDKQLAFGIKASLLSGILYNKLNIYNSSLYIDNTENALALGLNGTYSSNFRETDEINKKTFFPNFKNPGLSFSFGTNYTTKKGLFLMANIKDLGFIWWRSNSQRTSINTTKIIDNLAFNQANTNQEIKDIFLLSENPKKFLSPTNAKADLYISKVYGFYKPGLVISKNLFYQGGDIALVNTFSYNDFSASVTPQYNLNNIFMVGLQGKYQTPNFEVFLGTDNLISTATQLNGLKNSDANIGSGPNGASFYMGVGIKFGNVVNHPQFSDTMPGINDNEGGSFFKNLFSIFSRR</sequence>
<evidence type="ECO:0000313" key="3">
    <source>
        <dbReference type="EMBL" id="MCZ4245744.1"/>
    </source>
</evidence>
<feature type="signal peptide" evidence="1">
    <location>
        <begin position="1"/>
        <end position="19"/>
    </location>
</feature>
<evidence type="ECO:0000259" key="2">
    <source>
        <dbReference type="Pfam" id="PF18990"/>
    </source>
</evidence>
<dbReference type="InterPro" id="IPR043781">
    <property type="entry name" value="DUF5723"/>
</dbReference>
<feature type="domain" description="DUF5723" evidence="2">
    <location>
        <begin position="57"/>
        <end position="398"/>
    </location>
</feature>
<dbReference type="RefSeq" id="WP_269428792.1">
    <property type="nucleotide sequence ID" value="NZ_JAPWGM010000007.1"/>
</dbReference>
<name>A0ABT4LG02_9SPHI</name>
<dbReference type="Pfam" id="PF18990">
    <property type="entry name" value="DUF5723"/>
    <property type="match status" value="1"/>
</dbReference>
<dbReference type="Proteomes" id="UP001144347">
    <property type="component" value="Unassembled WGS sequence"/>
</dbReference>
<protein>
    <submittedName>
        <fullName evidence="3">DUF5723 family protein</fullName>
    </submittedName>
</protein>
<accession>A0ABT4LG02</accession>
<reference evidence="3" key="1">
    <citation type="submission" date="2022-12" db="EMBL/GenBank/DDBJ databases">
        <title>Genome sequence of HCMS5-2.</title>
        <authorList>
            <person name="Woo H."/>
        </authorList>
    </citation>
    <scope>NUCLEOTIDE SEQUENCE</scope>
    <source>
        <strain evidence="3">HCMS5-2</strain>
    </source>
</reference>
<keyword evidence="4" id="KW-1185">Reference proteome</keyword>
<evidence type="ECO:0000313" key="4">
    <source>
        <dbReference type="Proteomes" id="UP001144347"/>
    </source>
</evidence>
<comment type="caution">
    <text evidence="3">The sequence shown here is derived from an EMBL/GenBank/DDBJ whole genome shotgun (WGS) entry which is preliminary data.</text>
</comment>
<evidence type="ECO:0000256" key="1">
    <source>
        <dbReference type="SAM" id="SignalP"/>
    </source>
</evidence>